<dbReference type="EMBL" id="JAYGHK010000162">
    <property type="protein sequence ID" value="MEA5611035.1"/>
    <property type="molecule type" value="Genomic_DNA"/>
</dbReference>
<sequence>MINPEDSKQLRQLIKTAYLALAAIDDSPQFKKINYSPDLTLGDAISALEYLEWELGDESQER</sequence>
<proteinExistence type="predicted"/>
<evidence type="ECO:0000313" key="2">
    <source>
        <dbReference type="Proteomes" id="UP001303285"/>
    </source>
</evidence>
<comment type="caution">
    <text evidence="1">The sequence shown here is derived from an EMBL/GenBank/DDBJ whole genome shotgun (WGS) entry which is preliminary data.</text>
</comment>
<dbReference type="Proteomes" id="UP001303285">
    <property type="component" value="Unassembled WGS sequence"/>
</dbReference>
<protein>
    <submittedName>
        <fullName evidence="1">Uncharacterized protein</fullName>
    </submittedName>
</protein>
<reference evidence="1 2" key="1">
    <citation type="submission" date="2023-12" db="EMBL/GenBank/DDBJ databases">
        <title>Baltic Sea Cyanobacteria.</title>
        <authorList>
            <person name="Delbaje E."/>
            <person name="Fewer D.P."/>
            <person name="Shishido T.K."/>
        </authorList>
    </citation>
    <scope>NUCLEOTIDE SEQUENCE [LARGE SCALE GENOMIC DNA]</scope>
    <source>
        <strain evidence="1 2">UHCC 0060</strain>
    </source>
</reference>
<dbReference type="RefSeq" id="WP_006197192.1">
    <property type="nucleotide sequence ID" value="NZ_JAYGHK010000162.1"/>
</dbReference>
<gene>
    <name evidence="1" type="ORF">VB695_23740</name>
</gene>
<accession>A0ABU5V149</accession>
<evidence type="ECO:0000313" key="1">
    <source>
        <dbReference type="EMBL" id="MEA5611035.1"/>
    </source>
</evidence>
<organism evidence="1 2">
    <name type="scientific">Nodularia spumigena UHCC 0060</name>
    <dbReference type="NCBI Taxonomy" id="3110300"/>
    <lineage>
        <taxon>Bacteria</taxon>
        <taxon>Bacillati</taxon>
        <taxon>Cyanobacteriota</taxon>
        <taxon>Cyanophyceae</taxon>
        <taxon>Nostocales</taxon>
        <taxon>Nodulariaceae</taxon>
        <taxon>Nodularia</taxon>
    </lineage>
</organism>
<keyword evidence="2" id="KW-1185">Reference proteome</keyword>
<name>A0ABU5V149_NODSP</name>